<protein>
    <submittedName>
        <fullName evidence="1">Uncharacterized protein</fullName>
    </submittedName>
</protein>
<proteinExistence type="predicted"/>
<gene>
    <name evidence="1" type="ORF">PCON_13574</name>
</gene>
<evidence type="ECO:0000313" key="1">
    <source>
        <dbReference type="EMBL" id="CCX32723.1"/>
    </source>
</evidence>
<keyword evidence="2" id="KW-1185">Reference proteome</keyword>
<dbReference type="EMBL" id="HF935907">
    <property type="protein sequence ID" value="CCX32723.1"/>
    <property type="molecule type" value="Genomic_DNA"/>
</dbReference>
<name>U4LLA9_PYROM</name>
<organism evidence="1 2">
    <name type="scientific">Pyronema omphalodes (strain CBS 100304)</name>
    <name type="common">Pyronema confluens</name>
    <dbReference type="NCBI Taxonomy" id="1076935"/>
    <lineage>
        <taxon>Eukaryota</taxon>
        <taxon>Fungi</taxon>
        <taxon>Dikarya</taxon>
        <taxon>Ascomycota</taxon>
        <taxon>Pezizomycotina</taxon>
        <taxon>Pezizomycetes</taxon>
        <taxon>Pezizales</taxon>
        <taxon>Pyronemataceae</taxon>
        <taxon>Pyronema</taxon>
    </lineage>
</organism>
<sequence length="13" mass="1593">MIPQKSMQLYLLK</sequence>
<dbReference type="Proteomes" id="UP000018144">
    <property type="component" value="Unassembled WGS sequence"/>
</dbReference>
<reference evidence="1 2" key="1">
    <citation type="journal article" date="2013" name="PLoS Genet.">
        <title>The genome and development-dependent transcriptomes of Pyronema confluens: a window into fungal evolution.</title>
        <authorList>
            <person name="Traeger S."/>
            <person name="Altegoer F."/>
            <person name="Freitag M."/>
            <person name="Gabaldon T."/>
            <person name="Kempken F."/>
            <person name="Kumar A."/>
            <person name="Marcet-Houben M."/>
            <person name="Poggeler S."/>
            <person name="Stajich J.E."/>
            <person name="Nowrousian M."/>
        </authorList>
    </citation>
    <scope>NUCLEOTIDE SEQUENCE [LARGE SCALE GENOMIC DNA]</scope>
    <source>
        <strain evidence="2">CBS 100304</strain>
        <tissue evidence="1">Vegetative mycelium</tissue>
    </source>
</reference>
<evidence type="ECO:0000313" key="2">
    <source>
        <dbReference type="Proteomes" id="UP000018144"/>
    </source>
</evidence>
<accession>U4LLA9</accession>